<reference evidence="1" key="1">
    <citation type="submission" date="2017-08" db="EMBL/GenBank/DDBJ databases">
        <authorList>
            <person name="Imhoff J.F."/>
            <person name="Rahn T."/>
            <person name="Kuenzel S."/>
            <person name="Neulinger S.C."/>
        </authorList>
    </citation>
    <scope>NUCLEOTIDE SEQUENCE</scope>
    <source>
        <strain evidence="1">IM 151</strain>
    </source>
</reference>
<sequence>MSTLQAAAPTAWDIGKTTGRNGTGHWRFWDRPLQDLLDAAAQWAEPLRGIERPWLCWNMNERWCLLQQKLVAETGWTPVIGWDPNCGQRPRELVPGAVAIDFNAPLGLQVFYQHMALEFAFLWAPRLAFWHADVLMPRAKMRAAAARFERLRDGEMAAVKTYGGLRNILRPKYHRYWEVLGCTTRGASRDQFEQGCGWWRGFQHHPNAPSDPAERARRDRYYDDHGCGIRYWQRFGGGRVDTIREGWIAQEHFSVITVKHYQRAASKAEEMDINFDLPRITARLGIADLL</sequence>
<keyword evidence="2" id="KW-1185">Reference proteome</keyword>
<evidence type="ECO:0000313" key="2">
    <source>
        <dbReference type="Proteomes" id="UP001041814"/>
    </source>
</evidence>
<comment type="caution">
    <text evidence="1">The sequence shown here is derived from an EMBL/GenBank/DDBJ whole genome shotgun (WGS) entry which is preliminary data.</text>
</comment>
<dbReference type="EMBL" id="NRRU01000066">
    <property type="protein sequence ID" value="MBK1714381.1"/>
    <property type="molecule type" value="Genomic_DNA"/>
</dbReference>
<protein>
    <recommendedName>
        <fullName evidence="3">Phage integrase family protein</fullName>
    </recommendedName>
</protein>
<reference evidence="1" key="2">
    <citation type="journal article" date="2020" name="Microorganisms">
        <title>Osmotic Adaptation and Compatible Solute Biosynthesis of Phototrophic Bacteria as Revealed from Genome Analyses.</title>
        <authorList>
            <person name="Imhoff J.F."/>
            <person name="Rahn T."/>
            <person name="Kunzel S."/>
            <person name="Keller A."/>
            <person name="Neulinger S.C."/>
        </authorList>
    </citation>
    <scope>NUCLEOTIDE SEQUENCE</scope>
    <source>
        <strain evidence="1">IM 151</strain>
    </source>
</reference>
<evidence type="ECO:0008006" key="3">
    <source>
        <dbReference type="Google" id="ProtNLM"/>
    </source>
</evidence>
<gene>
    <name evidence="1" type="ORF">CKO43_16540</name>
</gene>
<evidence type="ECO:0000313" key="1">
    <source>
        <dbReference type="EMBL" id="MBK1714381.1"/>
    </source>
</evidence>
<dbReference type="RefSeq" id="WP_200226048.1">
    <property type="nucleotide sequence ID" value="NZ_NRRT01000002.1"/>
</dbReference>
<accession>A0ABS1DWG2</accession>
<dbReference type="Proteomes" id="UP001041814">
    <property type="component" value="Unassembled WGS sequence"/>
</dbReference>
<proteinExistence type="predicted"/>
<name>A0ABS1DWG2_RUBGE</name>
<organism evidence="1 2">
    <name type="scientific">Rubrivivax gelatinosus</name>
    <name type="common">Rhodocyclus gelatinosus</name>
    <name type="synonym">Rhodopseudomonas gelatinosa</name>
    <dbReference type="NCBI Taxonomy" id="28068"/>
    <lineage>
        <taxon>Bacteria</taxon>
        <taxon>Pseudomonadati</taxon>
        <taxon>Pseudomonadota</taxon>
        <taxon>Betaproteobacteria</taxon>
        <taxon>Burkholderiales</taxon>
        <taxon>Sphaerotilaceae</taxon>
        <taxon>Rubrivivax</taxon>
    </lineage>
</organism>